<sequence length="47" mass="5322">MRQMLVIFTDTILSFNVGLFSTTRNQRLLVLLLGNAKSEDKPGKARQ</sequence>
<dbReference type="AlphaFoldDB" id="A0A212J5E3"/>
<protein>
    <submittedName>
        <fullName evidence="1">Uncharacterized protein</fullName>
    </submittedName>
</protein>
<gene>
    <name evidence="1" type="ORF">KL86DYS1_11197</name>
</gene>
<evidence type="ECO:0000313" key="1">
    <source>
        <dbReference type="EMBL" id="SBV94678.1"/>
    </source>
</evidence>
<dbReference type="EMBL" id="FLUM01000001">
    <property type="protein sequence ID" value="SBV94678.1"/>
    <property type="molecule type" value="Genomic_DNA"/>
</dbReference>
<organism evidence="1">
    <name type="scientific">uncultured Dysgonomonas sp</name>
    <dbReference type="NCBI Taxonomy" id="206096"/>
    <lineage>
        <taxon>Bacteria</taxon>
        <taxon>Pseudomonadati</taxon>
        <taxon>Bacteroidota</taxon>
        <taxon>Bacteroidia</taxon>
        <taxon>Bacteroidales</taxon>
        <taxon>Dysgonomonadaceae</taxon>
        <taxon>Dysgonomonas</taxon>
        <taxon>environmental samples</taxon>
    </lineage>
</organism>
<accession>A0A212J5E3</accession>
<reference evidence="1" key="1">
    <citation type="submission" date="2016-04" db="EMBL/GenBank/DDBJ databases">
        <authorList>
            <person name="Evans L.H."/>
            <person name="Alamgir A."/>
            <person name="Owens N."/>
            <person name="Weber N.D."/>
            <person name="Virtaneva K."/>
            <person name="Barbian K."/>
            <person name="Babar A."/>
            <person name="Rosenke K."/>
        </authorList>
    </citation>
    <scope>NUCLEOTIDE SEQUENCE</scope>
    <source>
        <strain evidence="1">86-1</strain>
    </source>
</reference>
<proteinExistence type="predicted"/>
<name>A0A212J5E3_9BACT</name>